<dbReference type="AlphaFoldDB" id="A0A392Q3T6"/>
<reference evidence="1 2" key="1">
    <citation type="journal article" date="2018" name="Front. Plant Sci.">
        <title>Red Clover (Trifolium pratense) and Zigzag Clover (T. medium) - A Picture of Genomic Similarities and Differences.</title>
        <authorList>
            <person name="Dluhosova J."/>
            <person name="Istvanek J."/>
            <person name="Nedelnik J."/>
            <person name="Repkova J."/>
        </authorList>
    </citation>
    <scope>NUCLEOTIDE SEQUENCE [LARGE SCALE GENOMIC DNA]</scope>
    <source>
        <strain evidence="2">cv. 10/8</strain>
        <tissue evidence="1">Leaf</tissue>
    </source>
</reference>
<name>A0A392Q3T6_9FABA</name>
<dbReference type="Proteomes" id="UP000265520">
    <property type="component" value="Unassembled WGS sequence"/>
</dbReference>
<accession>A0A392Q3T6</accession>
<organism evidence="1 2">
    <name type="scientific">Trifolium medium</name>
    <dbReference type="NCBI Taxonomy" id="97028"/>
    <lineage>
        <taxon>Eukaryota</taxon>
        <taxon>Viridiplantae</taxon>
        <taxon>Streptophyta</taxon>
        <taxon>Embryophyta</taxon>
        <taxon>Tracheophyta</taxon>
        <taxon>Spermatophyta</taxon>
        <taxon>Magnoliopsida</taxon>
        <taxon>eudicotyledons</taxon>
        <taxon>Gunneridae</taxon>
        <taxon>Pentapetalae</taxon>
        <taxon>rosids</taxon>
        <taxon>fabids</taxon>
        <taxon>Fabales</taxon>
        <taxon>Fabaceae</taxon>
        <taxon>Papilionoideae</taxon>
        <taxon>50 kb inversion clade</taxon>
        <taxon>NPAAA clade</taxon>
        <taxon>Hologalegina</taxon>
        <taxon>IRL clade</taxon>
        <taxon>Trifolieae</taxon>
        <taxon>Trifolium</taxon>
    </lineage>
</organism>
<sequence length="57" mass="6203">MKVSLSGTRVINVAADKQEVDDKATFVDTDVVDLQLEHSSPPLTTESDGFVREAINL</sequence>
<evidence type="ECO:0000313" key="1">
    <source>
        <dbReference type="EMBL" id="MCI18390.1"/>
    </source>
</evidence>
<comment type="caution">
    <text evidence="1">The sequence shown here is derived from an EMBL/GenBank/DDBJ whole genome shotgun (WGS) entry which is preliminary data.</text>
</comment>
<proteinExistence type="predicted"/>
<protein>
    <submittedName>
        <fullName evidence="1">Uncharacterized protein</fullName>
    </submittedName>
</protein>
<dbReference type="EMBL" id="LXQA010109913">
    <property type="protein sequence ID" value="MCI18390.1"/>
    <property type="molecule type" value="Genomic_DNA"/>
</dbReference>
<keyword evidence="2" id="KW-1185">Reference proteome</keyword>
<evidence type="ECO:0000313" key="2">
    <source>
        <dbReference type="Proteomes" id="UP000265520"/>
    </source>
</evidence>
<feature type="non-terminal residue" evidence="1">
    <location>
        <position position="57"/>
    </location>
</feature>